<evidence type="ECO:0000256" key="8">
    <source>
        <dbReference type="SAM" id="Phobius"/>
    </source>
</evidence>
<dbReference type="Pfam" id="PF00672">
    <property type="entry name" value="HAMP"/>
    <property type="match status" value="1"/>
</dbReference>
<keyword evidence="2" id="KW-1003">Cell membrane</keyword>
<evidence type="ECO:0000256" key="5">
    <source>
        <dbReference type="ARBA" id="ARBA00029447"/>
    </source>
</evidence>
<dbReference type="Pfam" id="PF00015">
    <property type="entry name" value="MCPsignal"/>
    <property type="match status" value="1"/>
</dbReference>
<dbReference type="Gene3D" id="1.10.287.950">
    <property type="entry name" value="Methyl-accepting chemotaxis protein"/>
    <property type="match status" value="1"/>
</dbReference>
<dbReference type="SUPFAM" id="SSF58104">
    <property type="entry name" value="Methyl-accepting chemotaxis protein (MCP) signaling domain"/>
    <property type="match status" value="1"/>
</dbReference>
<keyword evidence="8" id="KW-1133">Transmembrane helix</keyword>
<dbReference type="PROSITE" id="PS50885">
    <property type="entry name" value="HAMP"/>
    <property type="match status" value="1"/>
</dbReference>
<dbReference type="SMART" id="SM00283">
    <property type="entry name" value="MA"/>
    <property type="match status" value="1"/>
</dbReference>
<evidence type="ECO:0000256" key="7">
    <source>
        <dbReference type="SAM" id="Coils"/>
    </source>
</evidence>
<dbReference type="CDD" id="cd11386">
    <property type="entry name" value="MCP_signal"/>
    <property type="match status" value="1"/>
</dbReference>
<evidence type="ECO:0000259" key="9">
    <source>
        <dbReference type="PROSITE" id="PS50111"/>
    </source>
</evidence>
<evidence type="ECO:0000256" key="3">
    <source>
        <dbReference type="ARBA" id="ARBA00023136"/>
    </source>
</evidence>
<protein>
    <submittedName>
        <fullName evidence="11">Chemotaxis protein</fullName>
    </submittedName>
</protein>
<dbReference type="PANTHER" id="PTHR32089">
    <property type="entry name" value="METHYL-ACCEPTING CHEMOTAXIS PROTEIN MCPB"/>
    <property type="match status" value="1"/>
</dbReference>
<name>A0ABR5N254_BRECH</name>
<keyword evidence="3 8" id="KW-0472">Membrane</keyword>
<dbReference type="PRINTS" id="PR00260">
    <property type="entry name" value="CHEMTRNSDUCR"/>
</dbReference>
<feature type="coiled-coil region" evidence="7">
    <location>
        <begin position="505"/>
        <end position="567"/>
    </location>
</feature>
<comment type="similarity">
    <text evidence="5">Belongs to the methyl-accepting chemotaxis (MCP) protein family.</text>
</comment>
<dbReference type="Pfam" id="PF12729">
    <property type="entry name" value="4HB_MCP_1"/>
    <property type="match status" value="1"/>
</dbReference>
<feature type="transmembrane region" description="Helical" evidence="8">
    <location>
        <begin position="188"/>
        <end position="210"/>
    </location>
</feature>
<evidence type="ECO:0000313" key="12">
    <source>
        <dbReference type="Proteomes" id="UP000051063"/>
    </source>
</evidence>
<gene>
    <name evidence="11" type="ORF">AN963_24560</name>
</gene>
<dbReference type="InterPro" id="IPR003660">
    <property type="entry name" value="HAMP_dom"/>
</dbReference>
<organism evidence="11 12">
    <name type="scientific">Brevibacillus choshinensis</name>
    <dbReference type="NCBI Taxonomy" id="54911"/>
    <lineage>
        <taxon>Bacteria</taxon>
        <taxon>Bacillati</taxon>
        <taxon>Bacillota</taxon>
        <taxon>Bacilli</taxon>
        <taxon>Bacillales</taxon>
        <taxon>Paenibacillaceae</taxon>
        <taxon>Brevibacillus</taxon>
    </lineage>
</organism>
<keyword evidence="7" id="KW-0175">Coiled coil</keyword>
<accession>A0ABR5N254</accession>
<dbReference type="InterPro" id="IPR024478">
    <property type="entry name" value="HlyB_4HB_MCP"/>
</dbReference>
<keyword evidence="8" id="KW-0812">Transmembrane</keyword>
<evidence type="ECO:0000313" key="11">
    <source>
        <dbReference type="EMBL" id="KQL44567.1"/>
    </source>
</evidence>
<dbReference type="Proteomes" id="UP000051063">
    <property type="component" value="Unassembled WGS sequence"/>
</dbReference>
<feature type="transmembrane region" description="Helical" evidence="8">
    <location>
        <begin position="13"/>
        <end position="35"/>
    </location>
</feature>
<feature type="domain" description="Methyl-accepting transducer" evidence="9">
    <location>
        <begin position="284"/>
        <end position="520"/>
    </location>
</feature>
<dbReference type="EMBL" id="LJJB01000013">
    <property type="protein sequence ID" value="KQL44567.1"/>
    <property type="molecule type" value="Genomic_DNA"/>
</dbReference>
<evidence type="ECO:0000256" key="6">
    <source>
        <dbReference type="PROSITE-ProRule" id="PRU00284"/>
    </source>
</evidence>
<evidence type="ECO:0000256" key="4">
    <source>
        <dbReference type="ARBA" id="ARBA00023224"/>
    </source>
</evidence>
<keyword evidence="4 6" id="KW-0807">Transducer</keyword>
<reference evidence="11 12" key="1">
    <citation type="submission" date="2015-09" db="EMBL/GenBank/DDBJ databases">
        <title>Genome sequencing project for genomic taxonomy and phylogenomics of Bacillus-like bacteria.</title>
        <authorList>
            <person name="Liu B."/>
            <person name="Wang J."/>
            <person name="Zhu Y."/>
            <person name="Liu G."/>
            <person name="Chen Q."/>
            <person name="Chen Z."/>
            <person name="Lan J."/>
            <person name="Che J."/>
            <person name="Ge C."/>
            <person name="Shi H."/>
            <person name="Pan Z."/>
            <person name="Liu X."/>
        </authorList>
    </citation>
    <scope>NUCLEOTIDE SEQUENCE [LARGE SCALE GENOMIC DNA]</scope>
    <source>
        <strain evidence="11 12">DSM 8552</strain>
    </source>
</reference>
<comment type="caution">
    <text evidence="11">The sequence shown here is derived from an EMBL/GenBank/DDBJ whole genome shotgun (WGS) entry which is preliminary data.</text>
</comment>
<sequence>MSLFRNLSTRAKLFSLIIMMAVFLVGVGFTGYYHVKVAGDRIQSMYAEQLLPVKWINDWRQEMRAIDGLVYKMILDPSPAVLAEYKTELEQRMGDANQIFENLKQTHLDQTEQESVNMLQELLTQYRGDQSEVIKMIEGGDPQQAYSFYRATDKTLNWINQEQLTWANYKSQQAEQIRQANEADSQKAVMVLAGVGVLSLVVAMALGYLISRMISEPLRVVAKRMQELAHGNLAVAPVSYVTRDEVGKLGIAFNDLVSNFRSLIEQVKVAGEQVAASSEELSASAEQSAHATEQSIESVQQIAGASEVQTQRTQESVRVMEEMSIAIQRIADTSGAVSETSAQAAMEAEQGNTHIQKAVSQMDSISQSVNHAAELVQLLGVRSEAIGQIVDVITGIASQTNLLALNAAIEAARAGEHGRGFAVVADEVRKLAEQSEESAREIARLIGEIQHETTQVVNVMQDGTKEAEKGAIVVQEAGATFQRIVASSQEVADQIQDVSAATEQMSASVQQVASAMEEMNRLAEEAAVHTQGVSAGAEEQLASMQEIARSSNNLNQLSHELQESISQFKW</sequence>
<dbReference type="CDD" id="cd06225">
    <property type="entry name" value="HAMP"/>
    <property type="match status" value="1"/>
</dbReference>
<dbReference type="SMART" id="SM00304">
    <property type="entry name" value="HAMP"/>
    <property type="match status" value="1"/>
</dbReference>
<comment type="subcellular location">
    <subcellularLocation>
        <location evidence="1">Cell membrane</location>
    </subcellularLocation>
</comment>
<dbReference type="InterPro" id="IPR004090">
    <property type="entry name" value="Chemotax_Me-accpt_rcpt"/>
</dbReference>
<proteinExistence type="inferred from homology"/>
<feature type="domain" description="HAMP" evidence="10">
    <location>
        <begin position="212"/>
        <end position="265"/>
    </location>
</feature>
<dbReference type="PANTHER" id="PTHR32089:SF112">
    <property type="entry name" value="LYSOZYME-LIKE PROTEIN-RELATED"/>
    <property type="match status" value="1"/>
</dbReference>
<evidence type="ECO:0000256" key="1">
    <source>
        <dbReference type="ARBA" id="ARBA00004236"/>
    </source>
</evidence>
<dbReference type="InterPro" id="IPR004089">
    <property type="entry name" value="MCPsignal_dom"/>
</dbReference>
<evidence type="ECO:0000259" key="10">
    <source>
        <dbReference type="PROSITE" id="PS50885"/>
    </source>
</evidence>
<dbReference type="RefSeq" id="WP_055747152.1">
    <property type="nucleotide sequence ID" value="NZ_LJJB01000013.1"/>
</dbReference>
<keyword evidence="12" id="KW-1185">Reference proteome</keyword>
<evidence type="ECO:0000256" key="2">
    <source>
        <dbReference type="ARBA" id="ARBA00022475"/>
    </source>
</evidence>
<dbReference type="PROSITE" id="PS50111">
    <property type="entry name" value="CHEMOTAXIS_TRANSDUC_2"/>
    <property type="match status" value="1"/>
</dbReference>